<dbReference type="Gene3D" id="1.25.40.10">
    <property type="entry name" value="Tetratricopeptide repeat domain"/>
    <property type="match status" value="1"/>
</dbReference>
<gene>
    <name evidence="2" type="ORF">DFH08DRAFT_818598</name>
</gene>
<dbReference type="InterPro" id="IPR011990">
    <property type="entry name" value="TPR-like_helical_dom_sf"/>
</dbReference>
<reference evidence="2" key="1">
    <citation type="submission" date="2023-03" db="EMBL/GenBank/DDBJ databases">
        <title>Massive genome expansion in bonnet fungi (Mycena s.s.) driven by repeated elements and novel gene families across ecological guilds.</title>
        <authorList>
            <consortium name="Lawrence Berkeley National Laboratory"/>
            <person name="Harder C.B."/>
            <person name="Miyauchi S."/>
            <person name="Viragh M."/>
            <person name="Kuo A."/>
            <person name="Thoen E."/>
            <person name="Andreopoulos B."/>
            <person name="Lu D."/>
            <person name="Skrede I."/>
            <person name="Drula E."/>
            <person name="Henrissat B."/>
            <person name="Morin E."/>
            <person name="Kohler A."/>
            <person name="Barry K."/>
            <person name="LaButti K."/>
            <person name="Morin E."/>
            <person name="Salamov A."/>
            <person name="Lipzen A."/>
            <person name="Mereny Z."/>
            <person name="Hegedus B."/>
            <person name="Baldrian P."/>
            <person name="Stursova M."/>
            <person name="Weitz H."/>
            <person name="Taylor A."/>
            <person name="Grigoriev I.V."/>
            <person name="Nagy L.G."/>
            <person name="Martin F."/>
            <person name="Kauserud H."/>
        </authorList>
    </citation>
    <scope>NUCLEOTIDE SEQUENCE</scope>
    <source>
        <strain evidence="2">CBHHK002</strain>
    </source>
</reference>
<name>A0AAD6ZH04_9AGAR</name>
<keyword evidence="1" id="KW-0677">Repeat</keyword>
<keyword evidence="3" id="KW-1185">Reference proteome</keyword>
<dbReference type="GO" id="GO:0046540">
    <property type="term" value="C:U4/U6 x U5 tri-snRNP complex"/>
    <property type="evidence" value="ECO:0007669"/>
    <property type="project" value="TreeGrafter"/>
</dbReference>
<dbReference type="PANTHER" id="PTHR11246">
    <property type="entry name" value="PRE-MRNA SPLICING FACTOR"/>
    <property type="match status" value="1"/>
</dbReference>
<dbReference type="InterPro" id="IPR045075">
    <property type="entry name" value="Syf1-like"/>
</dbReference>
<dbReference type="Proteomes" id="UP001218218">
    <property type="component" value="Unassembled WGS sequence"/>
</dbReference>
<accession>A0AAD6ZH04</accession>
<dbReference type="SUPFAM" id="SSF48452">
    <property type="entry name" value="TPR-like"/>
    <property type="match status" value="1"/>
</dbReference>
<dbReference type="EMBL" id="JARIHO010000051">
    <property type="protein sequence ID" value="KAJ7321229.1"/>
    <property type="molecule type" value="Genomic_DNA"/>
</dbReference>
<dbReference type="GO" id="GO:0071013">
    <property type="term" value="C:catalytic step 2 spliceosome"/>
    <property type="evidence" value="ECO:0007669"/>
    <property type="project" value="TreeGrafter"/>
</dbReference>
<evidence type="ECO:0000313" key="2">
    <source>
        <dbReference type="EMBL" id="KAJ7321229.1"/>
    </source>
</evidence>
<proteinExistence type="predicted"/>
<sequence length="283" mass="31840">MWRYIQNISRWWRDRKGGDKERARKVDFGRGSEGLSAVTDEEWETLPEVGNLTRKKGRKMERSPIVFLSAIGPEFHVLWCVVVNGGFETPADSGTLTNFVEIGQARDKFLSLKLDQVFLLILLHLPLAKDAVPGFRGGRLGRGHFCGVLKSGAEIGDIKRARMLFDSLVKSNPIHSPGWIAAAYLEGHVNRMVAVRKIIKAGCKQCSKSEDVWLEAARLHHVGQSVKIWMAAADLEHNMKAKKRVLRKAHEHIPNSNVGLRDAKWNKVALQGDLSYARVNFKN</sequence>
<dbReference type="AlphaFoldDB" id="A0AAD6ZH04"/>
<comment type="caution">
    <text evidence="2">The sequence shown here is derived from an EMBL/GenBank/DDBJ whole genome shotgun (WGS) entry which is preliminary data.</text>
</comment>
<evidence type="ECO:0000313" key="3">
    <source>
        <dbReference type="Proteomes" id="UP001218218"/>
    </source>
</evidence>
<dbReference type="GO" id="GO:0000244">
    <property type="term" value="P:spliceosomal tri-snRNP complex assembly"/>
    <property type="evidence" value="ECO:0007669"/>
    <property type="project" value="TreeGrafter"/>
</dbReference>
<organism evidence="2 3">
    <name type="scientific">Mycena albidolilacea</name>
    <dbReference type="NCBI Taxonomy" id="1033008"/>
    <lineage>
        <taxon>Eukaryota</taxon>
        <taxon>Fungi</taxon>
        <taxon>Dikarya</taxon>
        <taxon>Basidiomycota</taxon>
        <taxon>Agaricomycotina</taxon>
        <taxon>Agaricomycetes</taxon>
        <taxon>Agaricomycetidae</taxon>
        <taxon>Agaricales</taxon>
        <taxon>Marasmiineae</taxon>
        <taxon>Mycenaceae</taxon>
        <taxon>Mycena</taxon>
    </lineage>
</organism>
<dbReference type="PANTHER" id="PTHR11246:SF1">
    <property type="entry name" value="PRE-MRNA-PROCESSING FACTOR 6"/>
    <property type="match status" value="1"/>
</dbReference>
<evidence type="ECO:0000256" key="1">
    <source>
        <dbReference type="ARBA" id="ARBA00022737"/>
    </source>
</evidence>
<protein>
    <submittedName>
        <fullName evidence="2">Uncharacterized protein</fullName>
    </submittedName>
</protein>